<name>A0A6G0SYJ2_APHGL</name>
<protein>
    <recommendedName>
        <fullName evidence="1">Transposable element P transposase-like RNase H C-terminal domain-containing protein</fullName>
    </recommendedName>
</protein>
<evidence type="ECO:0000313" key="2">
    <source>
        <dbReference type="EMBL" id="KAE9522727.1"/>
    </source>
</evidence>
<evidence type="ECO:0000259" key="1">
    <source>
        <dbReference type="Pfam" id="PF21789"/>
    </source>
</evidence>
<organism evidence="2 3">
    <name type="scientific">Aphis glycines</name>
    <name type="common">Soybean aphid</name>
    <dbReference type="NCBI Taxonomy" id="307491"/>
    <lineage>
        <taxon>Eukaryota</taxon>
        <taxon>Metazoa</taxon>
        <taxon>Ecdysozoa</taxon>
        <taxon>Arthropoda</taxon>
        <taxon>Hexapoda</taxon>
        <taxon>Insecta</taxon>
        <taxon>Pterygota</taxon>
        <taxon>Neoptera</taxon>
        <taxon>Paraneoptera</taxon>
        <taxon>Hemiptera</taxon>
        <taxon>Sternorrhyncha</taxon>
        <taxon>Aphidomorpha</taxon>
        <taxon>Aphidoidea</taxon>
        <taxon>Aphididae</taxon>
        <taxon>Aphidini</taxon>
        <taxon>Aphis</taxon>
        <taxon>Aphis</taxon>
    </lineage>
</organism>
<dbReference type="EMBL" id="VYZN01000693">
    <property type="protein sequence ID" value="KAE9522727.1"/>
    <property type="molecule type" value="Genomic_DNA"/>
</dbReference>
<dbReference type="InterPro" id="IPR048367">
    <property type="entry name" value="TNP-like_RNaseH_C"/>
</dbReference>
<dbReference type="AlphaFoldDB" id="A0A6G0SYJ2"/>
<dbReference type="OrthoDB" id="6627943at2759"/>
<gene>
    <name evidence="2" type="ORF">AGLY_016874</name>
</gene>
<proteinExistence type="predicted"/>
<dbReference type="Pfam" id="PF21789">
    <property type="entry name" value="TNP-like_RNaseH_C"/>
    <property type="match status" value="1"/>
</dbReference>
<feature type="domain" description="Transposable element P transposase-like RNase H C-terminal" evidence="1">
    <location>
        <begin position="61"/>
        <end position="93"/>
    </location>
</feature>
<keyword evidence="3" id="KW-1185">Reference proteome</keyword>
<evidence type="ECO:0000313" key="3">
    <source>
        <dbReference type="Proteomes" id="UP000475862"/>
    </source>
</evidence>
<accession>A0A6G0SYJ2</accession>
<sequence>MQGLGKEFIDFLITWQICTNKQNQFTIQTQTGLLISLKGALELAEYLCYKVGYSYLMTRRINQDALEHLFGNLRQGCGANQHPDPLQFKQIYRLLSCYSLIKPPKGSNISGGKIHFDALLDHSYTKQNSSKNDSIDLSALTYFIGLLRASIRFNFLTSLVKVTPERDSDASISN</sequence>
<dbReference type="Proteomes" id="UP000475862">
    <property type="component" value="Unassembled WGS sequence"/>
</dbReference>
<comment type="caution">
    <text evidence="2">The sequence shown here is derived from an EMBL/GenBank/DDBJ whole genome shotgun (WGS) entry which is preliminary data.</text>
</comment>
<reference evidence="2 3" key="1">
    <citation type="submission" date="2019-08" db="EMBL/GenBank/DDBJ databases">
        <title>The genome of the soybean aphid Biotype 1, its phylome, world population structure and adaptation to the North American continent.</title>
        <authorList>
            <person name="Giordano R."/>
            <person name="Donthu R.K."/>
            <person name="Hernandez A.G."/>
            <person name="Wright C.L."/>
            <person name="Zimin A.V."/>
        </authorList>
    </citation>
    <scope>NUCLEOTIDE SEQUENCE [LARGE SCALE GENOMIC DNA]</scope>
    <source>
        <tissue evidence="2">Whole aphids</tissue>
    </source>
</reference>